<comment type="caution">
    <text evidence="22">The sequence shown here is derived from an EMBL/GenBank/DDBJ whole genome shotgun (WGS) entry which is preliminary data.</text>
</comment>
<feature type="domain" description="MRH" evidence="21">
    <location>
        <begin position="27"/>
        <end position="243"/>
    </location>
</feature>
<evidence type="ECO:0000256" key="7">
    <source>
        <dbReference type="ARBA" id="ARBA00022448"/>
    </source>
</evidence>
<keyword evidence="17" id="KW-0968">Cytoplasmic vesicle</keyword>
<keyword evidence="24" id="KW-1185">Reference proteome</keyword>
<comment type="subcellular location">
    <subcellularLocation>
        <location evidence="2">Cytoplasmic vesicle membrane</location>
        <topology evidence="2">Single-pass type I membrane protein</topology>
    </subcellularLocation>
    <subcellularLocation>
        <location evidence="4">Golgi apparatus membrane</location>
        <topology evidence="4">Single-pass type I membrane protein</topology>
    </subcellularLocation>
    <subcellularLocation>
        <location evidence="1">Mitochondrion membrane</location>
        <topology evidence="1">Single-pass membrane protein</topology>
    </subcellularLocation>
    <subcellularLocation>
        <location evidence="3">Preautophagosomal structure membrane</location>
        <topology evidence="3">Single-pass type I membrane protein</topology>
    </subcellularLocation>
</comment>
<gene>
    <name evidence="23" type="ORF">BLS_001364</name>
    <name evidence="22" type="ORF">EG327_008167</name>
</gene>
<dbReference type="GO" id="GO:0031966">
    <property type="term" value="C:mitochondrial membrane"/>
    <property type="evidence" value="ECO:0007669"/>
    <property type="project" value="UniProtKB-SubCell"/>
</dbReference>
<keyword evidence="8 19" id="KW-0812">Transmembrane</keyword>
<evidence type="ECO:0000256" key="6">
    <source>
        <dbReference type="ARBA" id="ARBA00013776"/>
    </source>
</evidence>
<evidence type="ECO:0000256" key="18">
    <source>
        <dbReference type="SAM" id="MobiDB-lite"/>
    </source>
</evidence>
<evidence type="ECO:0000256" key="16">
    <source>
        <dbReference type="ARBA" id="ARBA00023157"/>
    </source>
</evidence>
<dbReference type="AlphaFoldDB" id="A0A8H3Z0I2"/>
<dbReference type="EMBL" id="WNWQ01000013">
    <property type="protein sequence ID" value="KAE9984791.1"/>
    <property type="molecule type" value="Genomic_DNA"/>
</dbReference>
<evidence type="ECO:0000256" key="17">
    <source>
        <dbReference type="ARBA" id="ARBA00023329"/>
    </source>
</evidence>
<keyword evidence="11 19" id="KW-1133">Transmembrane helix</keyword>
<feature type="signal peptide" evidence="20">
    <location>
        <begin position="1"/>
        <end position="24"/>
    </location>
</feature>
<dbReference type="GO" id="GO:0034045">
    <property type="term" value="C:phagophore assembly site membrane"/>
    <property type="evidence" value="ECO:0007669"/>
    <property type="project" value="UniProtKB-SubCell"/>
</dbReference>
<dbReference type="PROSITE" id="PS51914">
    <property type="entry name" value="MRH"/>
    <property type="match status" value="1"/>
</dbReference>
<keyword evidence="16" id="KW-1015">Disulfide bond</keyword>
<dbReference type="SUPFAM" id="SSF50911">
    <property type="entry name" value="Mannose 6-phosphate receptor domain"/>
    <property type="match status" value="1"/>
</dbReference>
<evidence type="ECO:0000256" key="8">
    <source>
        <dbReference type="ARBA" id="ARBA00022692"/>
    </source>
</evidence>
<evidence type="ECO:0000256" key="14">
    <source>
        <dbReference type="ARBA" id="ARBA00023128"/>
    </source>
</evidence>
<evidence type="ECO:0000259" key="21">
    <source>
        <dbReference type="PROSITE" id="PS51914"/>
    </source>
</evidence>
<evidence type="ECO:0000256" key="12">
    <source>
        <dbReference type="ARBA" id="ARBA00023006"/>
    </source>
</evidence>
<evidence type="ECO:0000313" key="22">
    <source>
        <dbReference type="EMBL" id="KAE9976347.1"/>
    </source>
</evidence>
<evidence type="ECO:0000256" key="1">
    <source>
        <dbReference type="ARBA" id="ARBA00004304"/>
    </source>
</evidence>
<dbReference type="GO" id="GO:0006914">
    <property type="term" value="P:autophagy"/>
    <property type="evidence" value="ECO:0007669"/>
    <property type="project" value="UniProtKB-KW"/>
</dbReference>
<organism evidence="22 24">
    <name type="scientific">Venturia inaequalis</name>
    <name type="common">Apple scab fungus</name>
    <dbReference type="NCBI Taxonomy" id="5025"/>
    <lineage>
        <taxon>Eukaryota</taxon>
        <taxon>Fungi</taxon>
        <taxon>Dikarya</taxon>
        <taxon>Ascomycota</taxon>
        <taxon>Pezizomycotina</taxon>
        <taxon>Dothideomycetes</taxon>
        <taxon>Pleosporomycetidae</taxon>
        <taxon>Venturiales</taxon>
        <taxon>Venturiaceae</taxon>
        <taxon>Venturia</taxon>
    </lineage>
</organism>
<dbReference type="GO" id="GO:0015031">
    <property type="term" value="P:protein transport"/>
    <property type="evidence" value="ECO:0007669"/>
    <property type="project" value="UniProtKB-KW"/>
</dbReference>
<feature type="transmembrane region" description="Helical" evidence="19">
    <location>
        <begin position="256"/>
        <end position="276"/>
    </location>
</feature>
<dbReference type="InterPro" id="IPR009011">
    <property type="entry name" value="Man6P_isomerase_rcpt-bd_dom_sf"/>
</dbReference>
<dbReference type="Gene3D" id="2.70.130.10">
    <property type="entry name" value="Mannose-6-phosphate receptor binding domain"/>
    <property type="match status" value="1"/>
</dbReference>
<dbReference type="OrthoDB" id="29460at2759"/>
<dbReference type="InterPro" id="IPR044865">
    <property type="entry name" value="MRH_dom"/>
</dbReference>
<evidence type="ECO:0000313" key="23">
    <source>
        <dbReference type="EMBL" id="KAE9984791.1"/>
    </source>
</evidence>
<evidence type="ECO:0000256" key="5">
    <source>
        <dbReference type="ARBA" id="ARBA00005363"/>
    </source>
</evidence>
<proteinExistence type="inferred from homology"/>
<evidence type="ECO:0000256" key="11">
    <source>
        <dbReference type="ARBA" id="ARBA00022989"/>
    </source>
</evidence>
<keyword evidence="7" id="KW-0813">Transport</keyword>
<dbReference type="Proteomes" id="UP000433883">
    <property type="component" value="Unassembled WGS sequence"/>
</dbReference>
<evidence type="ECO:0000256" key="20">
    <source>
        <dbReference type="SAM" id="SignalP"/>
    </source>
</evidence>
<feature type="chain" id="PRO_5044691088" description="Autophagy-related protein 27" evidence="20">
    <location>
        <begin position="25"/>
        <end position="329"/>
    </location>
</feature>
<dbReference type="EMBL" id="WNWR01000502">
    <property type="protein sequence ID" value="KAE9976347.1"/>
    <property type="molecule type" value="Genomic_DNA"/>
</dbReference>
<evidence type="ECO:0000256" key="2">
    <source>
        <dbReference type="ARBA" id="ARBA00004358"/>
    </source>
</evidence>
<dbReference type="PANTHER" id="PTHR15071">
    <property type="entry name" value="MANNOSE-6-PHOSPHATE RECEPTOR FAMILY MEMBER"/>
    <property type="match status" value="1"/>
</dbReference>
<accession>A0A8H3Z0I2</accession>
<dbReference type="Proteomes" id="UP000490939">
    <property type="component" value="Unassembled WGS sequence"/>
</dbReference>
<keyword evidence="14" id="KW-0496">Mitochondrion</keyword>
<comment type="similarity">
    <text evidence="5">Belongs to the ATG27 family.</text>
</comment>
<evidence type="ECO:0000313" key="24">
    <source>
        <dbReference type="Proteomes" id="UP000490939"/>
    </source>
</evidence>
<keyword evidence="12" id="KW-0072">Autophagy</keyword>
<evidence type="ECO:0000256" key="3">
    <source>
        <dbReference type="ARBA" id="ARBA00004472"/>
    </source>
</evidence>
<name>A0A8H3Z0I2_VENIN</name>
<keyword evidence="9 20" id="KW-0732">Signal</keyword>
<keyword evidence="15 19" id="KW-0472">Membrane</keyword>
<keyword evidence="10" id="KW-0653">Protein transport</keyword>
<evidence type="ECO:0000256" key="4">
    <source>
        <dbReference type="ARBA" id="ARBA00004614"/>
    </source>
</evidence>
<evidence type="ECO:0000256" key="19">
    <source>
        <dbReference type="SAM" id="Phobius"/>
    </source>
</evidence>
<sequence length="329" mass="36556">MVRPQFSLLHTAAFLLSVPSYTYAVGFDCSKVVSQGVQWNLKELGGDRTVHWVREDGVIAKNTTFTIDICKPIGKKKDLSAEDQCPGGTRVCGIEKTTNSAENSNGTTTGIFPIAGDYVTKLGHGLDAEVHRLKGSRSHSDSTEEGLTLELSGGKVPFNKTGKKQKAIIEFHCDRNTDGTDTDKDDTVEGDDDKKTEGIVKRDDEEKEKKAPMKFISYKNEESGKEDWDVLRISWNTKYACEDAINDPPPNKESSWGFFTWFIIILFLAVASYLIFGSWLNYNRYGARGWDLLPHGDTIRDIPYIMKDFGRRVVTTVQGGGSRGGYSAV</sequence>
<dbReference type="GO" id="GO:0030659">
    <property type="term" value="C:cytoplasmic vesicle membrane"/>
    <property type="evidence" value="ECO:0007669"/>
    <property type="project" value="UniProtKB-SubCell"/>
</dbReference>
<evidence type="ECO:0000256" key="13">
    <source>
        <dbReference type="ARBA" id="ARBA00023034"/>
    </source>
</evidence>
<dbReference type="Pfam" id="PF09451">
    <property type="entry name" value="ATG27"/>
    <property type="match status" value="1"/>
</dbReference>
<evidence type="ECO:0000256" key="15">
    <source>
        <dbReference type="ARBA" id="ARBA00023136"/>
    </source>
</evidence>
<protein>
    <recommendedName>
        <fullName evidence="6">Autophagy-related protein 27</fullName>
    </recommendedName>
</protein>
<keyword evidence="13" id="KW-0333">Golgi apparatus</keyword>
<dbReference type="PANTHER" id="PTHR15071:SF13">
    <property type="entry name" value="AUTOPHAGY-RELATED PROTEIN 27"/>
    <property type="match status" value="1"/>
</dbReference>
<dbReference type="GO" id="GO:0000139">
    <property type="term" value="C:Golgi membrane"/>
    <property type="evidence" value="ECO:0007669"/>
    <property type="project" value="UniProtKB-SubCell"/>
</dbReference>
<reference evidence="22 24" key="1">
    <citation type="submission" date="2019-07" db="EMBL/GenBank/DDBJ databases">
        <title>Venturia inaequalis Genome Resource.</title>
        <authorList>
            <person name="Lichtner F.J."/>
        </authorList>
    </citation>
    <scope>NUCLEOTIDE SEQUENCE [LARGE SCALE GENOMIC DNA]</scope>
    <source>
        <strain evidence="23">Bline_iso_100314</strain>
        <strain evidence="22 24">DMI_063113</strain>
    </source>
</reference>
<evidence type="ECO:0000256" key="10">
    <source>
        <dbReference type="ARBA" id="ARBA00022927"/>
    </source>
</evidence>
<evidence type="ECO:0000256" key="9">
    <source>
        <dbReference type="ARBA" id="ARBA00022729"/>
    </source>
</evidence>
<dbReference type="InterPro" id="IPR018939">
    <property type="entry name" value="Autophagy-rel_prot_27"/>
</dbReference>
<feature type="region of interest" description="Disordered" evidence="18">
    <location>
        <begin position="175"/>
        <end position="206"/>
    </location>
</feature>